<gene>
    <name evidence="2" type="ORF">HPP92_016082</name>
</gene>
<dbReference type="Proteomes" id="UP000639772">
    <property type="component" value="Unassembled WGS sequence"/>
</dbReference>
<proteinExistence type="predicted"/>
<comment type="caution">
    <text evidence="2">The sequence shown here is derived from an EMBL/GenBank/DDBJ whole genome shotgun (WGS) entry which is preliminary data.</text>
</comment>
<organism evidence="2 3">
    <name type="scientific">Vanilla planifolia</name>
    <name type="common">Vanilla</name>
    <dbReference type="NCBI Taxonomy" id="51239"/>
    <lineage>
        <taxon>Eukaryota</taxon>
        <taxon>Viridiplantae</taxon>
        <taxon>Streptophyta</taxon>
        <taxon>Embryophyta</taxon>
        <taxon>Tracheophyta</taxon>
        <taxon>Spermatophyta</taxon>
        <taxon>Magnoliopsida</taxon>
        <taxon>Liliopsida</taxon>
        <taxon>Asparagales</taxon>
        <taxon>Orchidaceae</taxon>
        <taxon>Vanilloideae</taxon>
        <taxon>Vanilleae</taxon>
        <taxon>Vanilla</taxon>
    </lineage>
</organism>
<protein>
    <submittedName>
        <fullName evidence="2">Uncharacterized protein</fullName>
    </submittedName>
</protein>
<evidence type="ECO:0000313" key="2">
    <source>
        <dbReference type="EMBL" id="KAG0471536.1"/>
    </source>
</evidence>
<feature type="region of interest" description="Disordered" evidence="1">
    <location>
        <begin position="1"/>
        <end position="37"/>
    </location>
</feature>
<accession>A0A835UTV6</accession>
<sequence length="102" mass="11103">MAASLSPAKQRRRKGERKKGPNAEENPTTGPKRTVPFLSPQPLLDLIQKVVSVRKQIGACMFPAFGAFSDHPTDRILMGPQSHAARLVWAFGPVSDGPTPKE</sequence>
<evidence type="ECO:0000313" key="3">
    <source>
        <dbReference type="Proteomes" id="UP000639772"/>
    </source>
</evidence>
<dbReference type="EMBL" id="JADCNM010000008">
    <property type="protein sequence ID" value="KAG0471536.1"/>
    <property type="molecule type" value="Genomic_DNA"/>
</dbReference>
<reference evidence="2 3" key="1">
    <citation type="journal article" date="2020" name="Nat. Food">
        <title>A phased Vanilla planifolia genome enables genetic improvement of flavour and production.</title>
        <authorList>
            <person name="Hasing T."/>
            <person name="Tang H."/>
            <person name="Brym M."/>
            <person name="Khazi F."/>
            <person name="Huang T."/>
            <person name="Chambers A.H."/>
        </authorList>
    </citation>
    <scope>NUCLEOTIDE SEQUENCE [LARGE SCALE GENOMIC DNA]</scope>
    <source>
        <tissue evidence="2">Leaf</tissue>
    </source>
</reference>
<evidence type="ECO:0000256" key="1">
    <source>
        <dbReference type="SAM" id="MobiDB-lite"/>
    </source>
</evidence>
<name>A0A835UTV6_VANPL</name>
<dbReference type="AlphaFoldDB" id="A0A835UTV6"/>